<keyword evidence="1" id="KW-1133">Transmembrane helix</keyword>
<keyword evidence="1" id="KW-0812">Transmembrane</keyword>
<reference evidence="2" key="2">
    <citation type="submission" date="2020-09" db="EMBL/GenBank/DDBJ databases">
        <authorList>
            <person name="Sun Q."/>
            <person name="Zhou Y."/>
        </authorList>
    </citation>
    <scope>NUCLEOTIDE SEQUENCE</scope>
    <source>
        <strain evidence="2">CGMCC 4.7398</strain>
    </source>
</reference>
<gene>
    <name evidence="2" type="ORF">GCM10017772_45860</name>
</gene>
<organism evidence="2 3">
    <name type="scientific">Promicromonospora soli</name>
    <dbReference type="NCBI Taxonomy" id="2035533"/>
    <lineage>
        <taxon>Bacteria</taxon>
        <taxon>Bacillati</taxon>
        <taxon>Actinomycetota</taxon>
        <taxon>Actinomycetes</taxon>
        <taxon>Micrococcales</taxon>
        <taxon>Promicromonosporaceae</taxon>
        <taxon>Promicromonospora</taxon>
    </lineage>
</organism>
<evidence type="ECO:0000313" key="3">
    <source>
        <dbReference type="Proteomes" id="UP000627369"/>
    </source>
</evidence>
<name>A0A919G7L6_9MICO</name>
<dbReference type="RefSeq" id="WP_189671629.1">
    <property type="nucleotide sequence ID" value="NZ_BNAS01000010.1"/>
</dbReference>
<keyword evidence="3" id="KW-1185">Reference proteome</keyword>
<sequence>MISVEAVESAEAAEAKKLRIWRGTRIAGAAVVVALIAGVVAWQVAARTAGVERGSFSTSGAGTTLPDCVPGDSIWAMFGGEEDVVVVQTVRNPSQWPVMVISTDPEVYRFEPMADDWRGDYTLVSDPAEGAPDRADTSERVVIPPDREAAMWIVNPQGDVPLWDGGWYGYSDAPLRIRSLGVERDVRMPYHGMIYVSGKEGIGRLGKAMQEACDA</sequence>
<keyword evidence="1" id="KW-0472">Membrane</keyword>
<comment type="caution">
    <text evidence="2">The sequence shown here is derived from an EMBL/GenBank/DDBJ whole genome shotgun (WGS) entry which is preliminary data.</text>
</comment>
<dbReference type="EMBL" id="BNAS01000010">
    <property type="protein sequence ID" value="GHH79657.1"/>
    <property type="molecule type" value="Genomic_DNA"/>
</dbReference>
<proteinExistence type="predicted"/>
<protein>
    <submittedName>
        <fullName evidence="2">Uncharacterized protein</fullName>
    </submittedName>
</protein>
<dbReference type="AlphaFoldDB" id="A0A919G7L6"/>
<evidence type="ECO:0000313" key="2">
    <source>
        <dbReference type="EMBL" id="GHH79657.1"/>
    </source>
</evidence>
<accession>A0A919G7L6</accession>
<evidence type="ECO:0000256" key="1">
    <source>
        <dbReference type="SAM" id="Phobius"/>
    </source>
</evidence>
<reference evidence="2" key="1">
    <citation type="journal article" date="2014" name="Int. J. Syst. Evol. Microbiol.">
        <title>Complete genome sequence of Corynebacterium casei LMG S-19264T (=DSM 44701T), isolated from a smear-ripened cheese.</title>
        <authorList>
            <consortium name="US DOE Joint Genome Institute (JGI-PGF)"/>
            <person name="Walter F."/>
            <person name="Albersmeier A."/>
            <person name="Kalinowski J."/>
            <person name="Ruckert C."/>
        </authorList>
    </citation>
    <scope>NUCLEOTIDE SEQUENCE</scope>
    <source>
        <strain evidence="2">CGMCC 4.7398</strain>
    </source>
</reference>
<feature type="transmembrane region" description="Helical" evidence="1">
    <location>
        <begin position="26"/>
        <end position="45"/>
    </location>
</feature>
<dbReference type="Proteomes" id="UP000627369">
    <property type="component" value="Unassembled WGS sequence"/>
</dbReference>